<keyword evidence="1 2" id="KW-0808">Transferase</keyword>
<sequence length="232" mass="27487">MENSHVPFHVAIIPDGNRRWAREHGLPTFEGHRRGFENIMKVSRRAREMGVHIFTIWGFSTENWKRTVEEVGYLMKLYEQIIDTQLKVALKEKTRIIHMGRKNRIPKTLLNKIVNAEEKTKHFNEYYYAVALDYGGRDEILRAVSQLSNVKSDKLVLKEEDISRFLDTKNLPQPDPDLIIRTSGEERMSGFMLWQSAYAEYMFVKKHCPDFKVADFEECIKEYKLRKRRFGK</sequence>
<comment type="cofactor">
    <cofactor evidence="2">
        <name>Mg(2+)</name>
        <dbReference type="ChEBI" id="CHEBI:18420"/>
    </cofactor>
    <text evidence="2">Binds 2 magnesium ions per subunit.</text>
</comment>
<feature type="binding site" evidence="2">
    <location>
        <position position="32"/>
    </location>
    <ligand>
        <name>substrate</name>
    </ligand>
</feature>
<feature type="binding site" evidence="2">
    <location>
        <begin position="60"/>
        <end position="62"/>
    </location>
    <ligand>
        <name>substrate</name>
    </ligand>
</feature>
<comment type="caution">
    <text evidence="2">Lacks conserved residue(s) required for the propagation of feature annotation.</text>
</comment>
<feature type="binding site" evidence="2">
    <location>
        <position position="15"/>
    </location>
    <ligand>
        <name>Mg(2+)</name>
        <dbReference type="ChEBI" id="CHEBI:18420"/>
    </ligand>
</feature>
<dbReference type="GO" id="GO:0016094">
    <property type="term" value="P:polyprenol biosynthetic process"/>
    <property type="evidence" value="ECO:0007669"/>
    <property type="project" value="TreeGrafter"/>
</dbReference>
<evidence type="ECO:0000313" key="3">
    <source>
        <dbReference type="EMBL" id="OGK74280.1"/>
    </source>
</evidence>
<dbReference type="EC" id="2.5.1.-" evidence="2"/>
<feature type="binding site" evidence="2">
    <location>
        <position position="20"/>
    </location>
    <ligand>
        <name>substrate</name>
    </ligand>
</feature>
<evidence type="ECO:0000256" key="1">
    <source>
        <dbReference type="ARBA" id="ARBA00022679"/>
    </source>
</evidence>
<feature type="active site" description="Proton acceptor" evidence="2">
    <location>
        <position position="63"/>
    </location>
</feature>
<evidence type="ECO:0000313" key="4">
    <source>
        <dbReference type="Proteomes" id="UP000177050"/>
    </source>
</evidence>
<keyword evidence="2" id="KW-0479">Metal-binding</keyword>
<feature type="binding site" evidence="2">
    <location>
        <position position="66"/>
    </location>
    <ligand>
        <name>substrate</name>
    </ligand>
</feature>
<dbReference type="InterPro" id="IPR036424">
    <property type="entry name" value="UPP_synth-like_sf"/>
</dbReference>
<gene>
    <name evidence="3" type="ORF">A3K52_05975</name>
</gene>
<accession>A0A1F7L2C5</accession>
<dbReference type="SUPFAM" id="SSF64005">
    <property type="entry name" value="Undecaprenyl diphosphate synthase"/>
    <property type="match status" value="1"/>
</dbReference>
<name>A0A1F7L2C5_9BACT</name>
<comment type="subunit">
    <text evidence="2">Homodimer.</text>
</comment>
<organism evidence="3 4">
    <name type="scientific">Candidatus Roizmanbacteria bacterium RIFOXYD1_FULL_38_12</name>
    <dbReference type="NCBI Taxonomy" id="1802093"/>
    <lineage>
        <taxon>Bacteria</taxon>
        <taxon>Candidatus Roizmaniibacteriota</taxon>
    </lineage>
</organism>
<comment type="similarity">
    <text evidence="2">Belongs to the UPP synthase family.</text>
</comment>
<dbReference type="InterPro" id="IPR001441">
    <property type="entry name" value="UPP_synth-like"/>
</dbReference>
<dbReference type="AlphaFoldDB" id="A0A1F7L2C5"/>
<protein>
    <recommendedName>
        <fullName evidence="2">Isoprenyl transferase</fullName>
        <ecNumber evidence="2">2.5.1.-</ecNumber>
    </recommendedName>
</protein>
<dbReference type="CDD" id="cd00475">
    <property type="entry name" value="Cis_IPPS"/>
    <property type="match status" value="1"/>
</dbReference>
<feature type="binding site" evidence="2">
    <location>
        <position position="181"/>
    </location>
    <ligand>
        <name>substrate</name>
    </ligand>
</feature>
<dbReference type="InterPro" id="IPR018520">
    <property type="entry name" value="UPP_synth-like_CS"/>
</dbReference>
<dbReference type="NCBIfam" id="TIGR00055">
    <property type="entry name" value="uppS"/>
    <property type="match status" value="1"/>
</dbReference>
<dbReference type="GO" id="GO:0000287">
    <property type="term" value="F:magnesium ion binding"/>
    <property type="evidence" value="ECO:0007669"/>
    <property type="project" value="UniProtKB-UniRule"/>
</dbReference>
<dbReference type="GO" id="GO:0045547">
    <property type="term" value="F:ditrans,polycis-polyprenyl diphosphate synthase [(2E,6E)-farnesyl diphosphate specific] activity"/>
    <property type="evidence" value="ECO:0007669"/>
    <property type="project" value="TreeGrafter"/>
</dbReference>
<dbReference type="Proteomes" id="UP000177050">
    <property type="component" value="Unassembled WGS sequence"/>
</dbReference>
<comment type="caution">
    <text evidence="3">The sequence shown here is derived from an EMBL/GenBank/DDBJ whole genome shotgun (WGS) entry which is preliminary data.</text>
</comment>
<feature type="binding site" evidence="2">
    <location>
        <position position="200"/>
    </location>
    <ligand>
        <name>Mg(2+)</name>
        <dbReference type="ChEBI" id="CHEBI:18420"/>
    </ligand>
</feature>
<dbReference type="Gene3D" id="3.40.1180.10">
    <property type="entry name" value="Decaprenyl diphosphate synthase-like"/>
    <property type="match status" value="1"/>
</dbReference>
<comment type="function">
    <text evidence="2">Catalyzes the condensation of isopentenyl diphosphate (IPP) with allylic pyrophosphates generating different type of terpenoids.</text>
</comment>
<keyword evidence="2" id="KW-0460">Magnesium</keyword>
<dbReference type="Pfam" id="PF01255">
    <property type="entry name" value="Prenyltransf"/>
    <property type="match status" value="1"/>
</dbReference>
<proteinExistence type="inferred from homology"/>
<dbReference type="PANTHER" id="PTHR10291">
    <property type="entry name" value="DEHYDRODOLICHYL DIPHOSPHATE SYNTHASE FAMILY MEMBER"/>
    <property type="match status" value="1"/>
</dbReference>
<evidence type="ECO:0000256" key="2">
    <source>
        <dbReference type="HAMAP-Rule" id="MF_01139"/>
    </source>
</evidence>
<dbReference type="PROSITE" id="PS01066">
    <property type="entry name" value="UPP_SYNTHASE"/>
    <property type="match status" value="1"/>
</dbReference>
<feature type="active site" evidence="2">
    <location>
        <position position="15"/>
    </location>
</feature>
<feature type="binding site" evidence="2">
    <location>
        <position position="64"/>
    </location>
    <ligand>
        <name>substrate</name>
    </ligand>
</feature>
<dbReference type="EMBL" id="MGBR01000001">
    <property type="protein sequence ID" value="OGK74280.1"/>
    <property type="molecule type" value="Genomic_DNA"/>
</dbReference>
<feature type="binding site" evidence="2">
    <location>
        <begin position="16"/>
        <end position="19"/>
    </location>
    <ligand>
        <name>substrate</name>
    </ligand>
</feature>
<dbReference type="PANTHER" id="PTHR10291:SF0">
    <property type="entry name" value="DEHYDRODOLICHYL DIPHOSPHATE SYNTHASE 2"/>
    <property type="match status" value="1"/>
</dbReference>
<reference evidence="3 4" key="1">
    <citation type="journal article" date="2016" name="Nat. Commun.">
        <title>Thousands of microbial genomes shed light on interconnected biogeochemical processes in an aquifer system.</title>
        <authorList>
            <person name="Anantharaman K."/>
            <person name="Brown C.T."/>
            <person name="Hug L.A."/>
            <person name="Sharon I."/>
            <person name="Castelle C.J."/>
            <person name="Probst A.J."/>
            <person name="Thomas B.C."/>
            <person name="Singh A."/>
            <person name="Wilkins M.J."/>
            <person name="Karaoz U."/>
            <person name="Brodie E.L."/>
            <person name="Williams K.H."/>
            <person name="Hubbard S.S."/>
            <person name="Banfield J.F."/>
        </authorList>
    </citation>
    <scope>NUCLEOTIDE SEQUENCE [LARGE SCALE GENOMIC DNA]</scope>
</reference>
<dbReference type="HAMAP" id="MF_01139">
    <property type="entry name" value="ISPT"/>
    <property type="match status" value="1"/>
</dbReference>
<feature type="binding site" evidence="2">
    <location>
        <begin position="187"/>
        <end position="189"/>
    </location>
    <ligand>
        <name>substrate</name>
    </ligand>
</feature>